<dbReference type="EMBL" id="OY731403">
    <property type="protein sequence ID" value="CAJ1965252.1"/>
    <property type="molecule type" value="Genomic_DNA"/>
</dbReference>
<name>A0AA86SM97_9FABA</name>
<sequence length="63" mass="7261">YTDETVLQMRLADGRLSMNKSRTQQEKFNVDLKLTFSSGLAIAVLINGFHEQAEKWKFNELAK</sequence>
<dbReference type="Gramene" id="rna-AYBTSS11_LOCUS20741">
    <property type="protein sequence ID" value="CAJ1965252.1"/>
    <property type="gene ID" value="gene-AYBTSS11_LOCUS20741"/>
</dbReference>
<dbReference type="AlphaFoldDB" id="A0AA86SM97"/>
<proteinExistence type="predicted"/>
<dbReference type="Proteomes" id="UP001189624">
    <property type="component" value="Chromosome 6"/>
</dbReference>
<keyword evidence="2" id="KW-1185">Reference proteome</keyword>
<evidence type="ECO:0000313" key="2">
    <source>
        <dbReference type="Proteomes" id="UP001189624"/>
    </source>
</evidence>
<accession>A0AA86SM97</accession>
<evidence type="ECO:0000313" key="1">
    <source>
        <dbReference type="EMBL" id="CAJ1965252.1"/>
    </source>
</evidence>
<feature type="non-terminal residue" evidence="1">
    <location>
        <position position="1"/>
    </location>
</feature>
<protein>
    <submittedName>
        <fullName evidence="1">Uncharacterized protein</fullName>
    </submittedName>
</protein>
<reference evidence="1" key="1">
    <citation type="submission" date="2023-10" db="EMBL/GenBank/DDBJ databases">
        <authorList>
            <person name="Domelevo Entfellner J.-B."/>
        </authorList>
    </citation>
    <scope>NUCLEOTIDE SEQUENCE</scope>
</reference>
<organism evidence="1 2">
    <name type="scientific">Sphenostylis stenocarpa</name>
    <dbReference type="NCBI Taxonomy" id="92480"/>
    <lineage>
        <taxon>Eukaryota</taxon>
        <taxon>Viridiplantae</taxon>
        <taxon>Streptophyta</taxon>
        <taxon>Embryophyta</taxon>
        <taxon>Tracheophyta</taxon>
        <taxon>Spermatophyta</taxon>
        <taxon>Magnoliopsida</taxon>
        <taxon>eudicotyledons</taxon>
        <taxon>Gunneridae</taxon>
        <taxon>Pentapetalae</taxon>
        <taxon>rosids</taxon>
        <taxon>fabids</taxon>
        <taxon>Fabales</taxon>
        <taxon>Fabaceae</taxon>
        <taxon>Papilionoideae</taxon>
        <taxon>50 kb inversion clade</taxon>
        <taxon>NPAAA clade</taxon>
        <taxon>indigoferoid/millettioid clade</taxon>
        <taxon>Phaseoleae</taxon>
        <taxon>Sphenostylis</taxon>
    </lineage>
</organism>
<gene>
    <name evidence="1" type="ORF">AYBTSS11_LOCUS20741</name>
</gene>